<evidence type="ECO:0000313" key="3">
    <source>
        <dbReference type="Proteomes" id="UP000331127"/>
    </source>
</evidence>
<organism evidence="2 3">
    <name type="scientific">Acrocarpospora macrocephala</name>
    <dbReference type="NCBI Taxonomy" id="150177"/>
    <lineage>
        <taxon>Bacteria</taxon>
        <taxon>Bacillati</taxon>
        <taxon>Actinomycetota</taxon>
        <taxon>Actinomycetes</taxon>
        <taxon>Streptosporangiales</taxon>
        <taxon>Streptosporangiaceae</taxon>
        <taxon>Acrocarpospora</taxon>
    </lineage>
</organism>
<evidence type="ECO:0000313" key="2">
    <source>
        <dbReference type="EMBL" id="GES07466.1"/>
    </source>
</evidence>
<dbReference type="InterPro" id="IPR036390">
    <property type="entry name" value="WH_DNA-bd_sf"/>
</dbReference>
<accession>A0A5M3WF84</accession>
<dbReference type="SUPFAM" id="SSF46785">
    <property type="entry name" value="Winged helix' DNA-binding domain"/>
    <property type="match status" value="1"/>
</dbReference>
<dbReference type="Gene3D" id="3.10.150.10">
    <property type="entry name" value="DNA Polymerase III, subunit A, domain 2"/>
    <property type="match status" value="1"/>
</dbReference>
<evidence type="ECO:0000259" key="1">
    <source>
        <dbReference type="SMART" id="SM00843"/>
    </source>
</evidence>
<dbReference type="InterPro" id="IPR018541">
    <property type="entry name" value="Ftsk_gamma"/>
</dbReference>
<sequence>MTRIDLTTSELHELLVPVLPHASTDKDWPEYNVVRLEARPSKDARTGVLAAMATDRVTLAATRHHIDEPVDEFDISIDRGDATNLLRVFKPTKKSDPRLRLIVEETSLPGGQGRGLMLRIDSETGQRLEFPDCTPTDLPKIHTSWRGTLARLTARPLVPAPPTFSVADWALARWAKASRYDSPRFFLPEERDAILVTAGGSFIGLWGMRWTDAEPEALLRESAWLDDLKDVEHVDLRDSLVVQDATPVPPEEDMVVRAAELLVTTQFGSTSFLQRKLKVDYGTAAMVMDLLQMYGVVGEPDGSKPREVLVKPDGLAEALERVRAGELAEDAGSGDAGAGVE</sequence>
<dbReference type="Proteomes" id="UP000331127">
    <property type="component" value="Unassembled WGS sequence"/>
</dbReference>
<gene>
    <name evidence="2" type="ORF">Amac_010610</name>
</gene>
<proteinExistence type="predicted"/>
<dbReference type="EMBL" id="BLAE01000006">
    <property type="protein sequence ID" value="GES07466.1"/>
    <property type="molecule type" value="Genomic_DNA"/>
</dbReference>
<feature type="domain" description="FtsK gamma" evidence="1">
    <location>
        <begin position="248"/>
        <end position="313"/>
    </location>
</feature>
<reference evidence="2 3" key="1">
    <citation type="submission" date="2019-10" db="EMBL/GenBank/DDBJ databases">
        <title>Whole genome shotgun sequence of Acrocarpospora macrocephala NBRC 16266.</title>
        <authorList>
            <person name="Ichikawa N."/>
            <person name="Kimura A."/>
            <person name="Kitahashi Y."/>
            <person name="Komaki H."/>
            <person name="Oguchi A."/>
        </authorList>
    </citation>
    <scope>NUCLEOTIDE SEQUENCE [LARGE SCALE GENOMIC DNA]</scope>
    <source>
        <strain evidence="2 3">NBRC 16266</strain>
    </source>
</reference>
<keyword evidence="3" id="KW-1185">Reference proteome</keyword>
<dbReference type="Pfam" id="PF09397">
    <property type="entry name" value="FtsK_gamma"/>
    <property type="match status" value="1"/>
</dbReference>
<name>A0A5M3WF84_9ACTN</name>
<dbReference type="InterPro" id="IPR036388">
    <property type="entry name" value="WH-like_DNA-bd_sf"/>
</dbReference>
<dbReference type="RefSeq" id="WP_155353172.1">
    <property type="nucleotide sequence ID" value="NZ_BAAAHL010000012.1"/>
</dbReference>
<comment type="caution">
    <text evidence="2">The sequence shown here is derived from an EMBL/GenBank/DDBJ whole genome shotgun (WGS) entry which is preliminary data.</text>
</comment>
<dbReference type="AlphaFoldDB" id="A0A5M3WF84"/>
<dbReference type="PANTHER" id="PTHR22683:SF41">
    <property type="entry name" value="DNA TRANSLOCASE FTSK"/>
    <property type="match status" value="1"/>
</dbReference>
<protein>
    <recommendedName>
        <fullName evidence="1">FtsK gamma domain-containing protein</fullName>
    </recommendedName>
</protein>
<dbReference type="PANTHER" id="PTHR22683">
    <property type="entry name" value="SPORULATION PROTEIN RELATED"/>
    <property type="match status" value="1"/>
</dbReference>
<dbReference type="Gene3D" id="1.10.10.10">
    <property type="entry name" value="Winged helix-like DNA-binding domain superfamily/Winged helix DNA-binding domain"/>
    <property type="match status" value="1"/>
</dbReference>
<dbReference type="OrthoDB" id="4690396at2"/>
<dbReference type="InterPro" id="IPR050206">
    <property type="entry name" value="FtsK/SpoIIIE/SftA"/>
</dbReference>
<dbReference type="SMART" id="SM00843">
    <property type="entry name" value="Ftsk_gamma"/>
    <property type="match status" value="1"/>
</dbReference>